<feature type="region of interest" description="Disordered" evidence="5">
    <location>
        <begin position="241"/>
        <end position="274"/>
    </location>
</feature>
<feature type="domain" description="Rubicon Homology" evidence="6">
    <location>
        <begin position="1088"/>
        <end position="1334"/>
    </location>
</feature>
<accession>A0A023AYC0</accession>
<evidence type="ECO:0000256" key="1">
    <source>
        <dbReference type="ARBA" id="ARBA00022723"/>
    </source>
</evidence>
<feature type="compositionally biased region" description="Basic and acidic residues" evidence="5">
    <location>
        <begin position="888"/>
        <end position="903"/>
    </location>
</feature>
<feature type="region of interest" description="Disordered" evidence="5">
    <location>
        <begin position="1"/>
        <end position="177"/>
    </location>
</feature>
<feature type="compositionally biased region" description="Pro residues" evidence="5">
    <location>
        <begin position="960"/>
        <end position="970"/>
    </location>
</feature>
<name>A0A023AYC0_GRENI</name>
<feature type="compositionally biased region" description="Acidic residues" evidence="5">
    <location>
        <begin position="592"/>
        <end position="602"/>
    </location>
</feature>
<feature type="compositionally biased region" description="Basic and acidic residues" evidence="5">
    <location>
        <begin position="755"/>
        <end position="771"/>
    </location>
</feature>
<feature type="compositionally biased region" description="Pro residues" evidence="5">
    <location>
        <begin position="978"/>
        <end position="999"/>
    </location>
</feature>
<dbReference type="OMA" id="THILDEC"/>
<feature type="region of interest" description="Disordered" evidence="5">
    <location>
        <begin position="554"/>
        <end position="852"/>
    </location>
</feature>
<keyword evidence="8" id="KW-1185">Reference proteome</keyword>
<evidence type="ECO:0000256" key="4">
    <source>
        <dbReference type="ARBA" id="ARBA00022833"/>
    </source>
</evidence>
<dbReference type="GO" id="GO:0008270">
    <property type="term" value="F:zinc ion binding"/>
    <property type="evidence" value="ECO:0007669"/>
    <property type="project" value="UniProtKB-KW"/>
</dbReference>
<feature type="compositionally biased region" description="Low complexity" evidence="5">
    <location>
        <begin position="1014"/>
        <end position="1025"/>
    </location>
</feature>
<dbReference type="SMART" id="SM01175">
    <property type="entry name" value="DUF4206"/>
    <property type="match status" value="1"/>
</dbReference>
<feature type="compositionally biased region" description="Low complexity" evidence="5">
    <location>
        <begin position="40"/>
        <end position="94"/>
    </location>
</feature>
<organism evidence="7 8">
    <name type="scientific">Gregarina niphandrodes</name>
    <name type="common">Septate eugregarine</name>
    <dbReference type="NCBI Taxonomy" id="110365"/>
    <lineage>
        <taxon>Eukaryota</taxon>
        <taxon>Sar</taxon>
        <taxon>Alveolata</taxon>
        <taxon>Apicomplexa</taxon>
        <taxon>Conoidasida</taxon>
        <taxon>Gregarinasina</taxon>
        <taxon>Eugregarinorida</taxon>
        <taxon>Gregarinidae</taxon>
        <taxon>Gregarina</taxon>
    </lineage>
</organism>
<sequence>METAAPEACSPRSALRAQSPPKRLKKTLSFKLEDDEWPPSSSSSVRSSSVRSSSIRSSSARSHKSGSSGEEPTESRSSSRSASRSGSRTESKSAQSSRNNPRRGSWTRNDRSNGSNPRPGDPRWPAEWKTQESVLGAGGPSCWDAARTPAGRRKLSSHDELSERRRTTPRPRRFSAFSASVGFRRSISKAARQIPPESARGSFRRGSTAAAATLLETVLHDGSTATPRAAAQGGSSPAFYCAASPTRSAPSRSAPTGPQQARPGATAGGVEPGSLRSGVLTPVLAPVGLSAPVHVGGRDVTAPTHVGGRESKGLFGRCIFRGCSARLGGCAHVQAAMRTQSPPPVVVKPNGALECGLSRTSSPPSRLSELAFRLNEAVQTPMPKPSQTSLPKPGPGPTKSGAVATKTEGAKRKTRLHSTAACVPEEDEDFIPAKQIARPGSGPAAAWNLVPRPDVGSPGPDVPVPDGPGGRSTDPLPCGVVPVLYIQPAGRTQLATSSRVVLHSAHLAEQPPELDLRAAGGVRANSVPAVRQLVAPPLVTGSSLEEDFIDDAADGADWVPGKGAWDPYRPILPPRRPDDSQRLLPFARAPDPGDEEPQEDENSPTSSEGDTYTEFHTPHTHRTLDSARYESTTMTAREPEDLEPEALQAEHRELGLEDGGLGLEDRRLEDRRLEDRRLEDRRLEDRRLEDRRLEDRRLEDRRLEDREPLDPLDREPELLDRYRSLDREPLESERPEAEEVPPCSGGPFLVAAPSFKDEESFKGQQSLKDDVAGLSSSDGECGTARTARPPDSGDHPYDPPAGQLADGRNGLGPVGTSPVGTSPIGTSPVGAWRMPVDSQSGGTQHSPSPEAAVRCRACQLDVFRKGLKSSRSDCDLYLSSGRVSYEGGRPDDGSIRSSEHPRGPCDGAFEQTYLIHRPHPGAPPGPFMEQELRSPDDLHTDELLSPKVLPPGGLVQESQPPRPESQPPGPESQHPGPESRPPGPESRPPGPESRPPGPPSVEGISSPLERSLTGSPGRGPSVCGSSGRGPSGGGHSGGFRWGSGEAVDPRLFRLYFAADAERSLRHLFGTLCARCQRRLSPFWGGQGRRCHYTNQTFCTACFPSTSYKHVIPNKVITDWDFTPYDVLPGSYRFLKKVADQPWIDITKMHPAIKVCPVASPSCLVHGYFTGSSPVRLTLQRQNPCLLDIWKQRHDLNLLKRFYIDSQRKSGLVLRVGSQCIDTFCTHVMDYLNPFMPHMGWLADNNSAMFSLNDLVLIEEYFQSGRKGLLHCLFPTFDGGVHGGIDATRTGASSPRLQHEFFRRLKKVVGFWSTHILDECDDCYDQFNTYCVHHRVTPLVIGSM</sequence>
<feature type="compositionally biased region" description="Basic and acidic residues" evidence="5">
    <location>
        <begin position="663"/>
        <end position="737"/>
    </location>
</feature>
<feature type="compositionally biased region" description="Gly residues" evidence="5">
    <location>
        <begin position="1026"/>
        <end position="1041"/>
    </location>
</feature>
<feature type="compositionally biased region" description="Low complexity" evidence="5">
    <location>
        <begin position="242"/>
        <end position="256"/>
    </location>
</feature>
<dbReference type="InterPro" id="IPR051366">
    <property type="entry name" value="DEF8"/>
</dbReference>
<feature type="region of interest" description="Disordered" evidence="5">
    <location>
        <begin position="378"/>
        <end position="417"/>
    </location>
</feature>
<evidence type="ECO:0000259" key="6">
    <source>
        <dbReference type="SMART" id="SM01175"/>
    </source>
</evidence>
<feature type="compositionally biased region" description="Basic and acidic residues" evidence="5">
    <location>
        <begin position="156"/>
        <end position="166"/>
    </location>
</feature>
<dbReference type="RefSeq" id="XP_011133100.1">
    <property type="nucleotide sequence ID" value="XM_011134798.1"/>
</dbReference>
<keyword evidence="1" id="KW-0479">Metal-binding</keyword>
<dbReference type="InterPro" id="IPR025258">
    <property type="entry name" value="RH_dom"/>
</dbReference>
<dbReference type="OrthoDB" id="62364at2759"/>
<gene>
    <name evidence="7" type="ORF">GNI_162960</name>
</gene>
<evidence type="ECO:0000256" key="2">
    <source>
        <dbReference type="ARBA" id="ARBA00022737"/>
    </source>
</evidence>
<keyword evidence="2" id="KW-0677">Repeat</keyword>
<evidence type="ECO:0000256" key="3">
    <source>
        <dbReference type="ARBA" id="ARBA00022771"/>
    </source>
</evidence>
<feature type="compositionally biased region" description="Basic and acidic residues" evidence="5">
    <location>
        <begin position="930"/>
        <end position="944"/>
    </location>
</feature>
<dbReference type="EMBL" id="AFNH02001215">
    <property type="protein sequence ID" value="EZG43667.1"/>
    <property type="molecule type" value="Genomic_DNA"/>
</dbReference>
<feature type="region of interest" description="Disordered" evidence="5">
    <location>
        <begin position="878"/>
        <end position="1041"/>
    </location>
</feature>
<evidence type="ECO:0000313" key="7">
    <source>
        <dbReference type="EMBL" id="EZG43667.1"/>
    </source>
</evidence>
<dbReference type="Proteomes" id="UP000019763">
    <property type="component" value="Unassembled WGS sequence"/>
</dbReference>
<evidence type="ECO:0000313" key="8">
    <source>
        <dbReference type="Proteomes" id="UP000019763"/>
    </source>
</evidence>
<feature type="compositionally biased region" description="Polar residues" evidence="5">
    <location>
        <begin position="837"/>
        <end position="847"/>
    </location>
</feature>
<dbReference type="PANTHER" id="PTHR12326">
    <property type="entry name" value="PLECKSTRIN HOMOLOGY DOMAIN CONTAINING PROTEIN"/>
    <property type="match status" value="1"/>
</dbReference>
<feature type="compositionally biased region" description="Basic and acidic residues" evidence="5">
    <location>
        <begin position="120"/>
        <end position="130"/>
    </location>
</feature>
<evidence type="ECO:0000256" key="5">
    <source>
        <dbReference type="SAM" id="MobiDB-lite"/>
    </source>
</evidence>
<comment type="caution">
    <text evidence="7">The sequence shown here is derived from an EMBL/GenBank/DDBJ whole genome shotgun (WGS) entry which is preliminary data.</text>
</comment>
<protein>
    <recommendedName>
        <fullName evidence="6">Rubicon Homology domain-containing protein</fullName>
    </recommendedName>
</protein>
<dbReference type="Pfam" id="PF13901">
    <property type="entry name" value="RH_dom"/>
    <property type="match status" value="1"/>
</dbReference>
<proteinExistence type="predicted"/>
<keyword evidence="4" id="KW-0862">Zinc</keyword>
<dbReference type="GeneID" id="22915642"/>
<dbReference type="VEuPathDB" id="CryptoDB:GNI_162960"/>
<dbReference type="PANTHER" id="PTHR12326:SF3">
    <property type="entry name" value="DIFFERENTIALLY EXPRESSED IN FDCP 8 HOMOLOG"/>
    <property type="match status" value="1"/>
</dbReference>
<reference evidence="7" key="1">
    <citation type="submission" date="2013-12" db="EMBL/GenBank/DDBJ databases">
        <authorList>
            <person name="Omoto C.K."/>
            <person name="Sibley D."/>
            <person name="Venepally P."/>
            <person name="Hadjithomas M."/>
            <person name="Karamycheva S."/>
            <person name="Brunk B."/>
            <person name="Roos D."/>
            <person name="Caler E."/>
            <person name="Lorenzi H."/>
        </authorList>
    </citation>
    <scope>NUCLEOTIDE SEQUENCE</scope>
</reference>
<keyword evidence="3" id="KW-0863">Zinc-finger</keyword>